<name>A0A2H1FF04_9ARCH</name>
<evidence type="ECO:0000313" key="1">
    <source>
        <dbReference type="EMBL" id="SMH71337.1"/>
    </source>
</evidence>
<accession>A0A2H1FF04</accession>
<proteinExistence type="predicted"/>
<organism evidence="1 2">
    <name type="scientific">Candidatus Nitrosotalea okcheonensis</name>
    <dbReference type="NCBI Taxonomy" id="1903276"/>
    <lineage>
        <taxon>Archaea</taxon>
        <taxon>Nitrososphaerota</taxon>
        <taxon>Nitrososphaeria</taxon>
        <taxon>Nitrosotaleales</taxon>
        <taxon>Nitrosotaleaceae</taxon>
        <taxon>Nitrosotalea</taxon>
    </lineage>
</organism>
<sequence>MNTSEFDDLLLSGTSSAMFPYDETYDHLYLLLFFDSHT</sequence>
<gene>
    <name evidence="1" type="ORF">NCS_11144</name>
</gene>
<dbReference type="Proteomes" id="UP000230607">
    <property type="component" value="Chromosome 1"/>
</dbReference>
<evidence type="ECO:0000313" key="2">
    <source>
        <dbReference type="Proteomes" id="UP000230607"/>
    </source>
</evidence>
<protein>
    <submittedName>
        <fullName evidence="1">Uncharacterized protein</fullName>
    </submittedName>
</protein>
<reference evidence="2" key="1">
    <citation type="submission" date="2017-03" db="EMBL/GenBank/DDBJ databases">
        <authorList>
            <person name="Herbold C."/>
        </authorList>
    </citation>
    <scope>NUCLEOTIDE SEQUENCE [LARGE SCALE GENOMIC DNA]</scope>
</reference>
<keyword evidence="2" id="KW-1185">Reference proteome</keyword>
<dbReference type="EMBL" id="LT841358">
    <property type="protein sequence ID" value="SMH71337.1"/>
    <property type="molecule type" value="Genomic_DNA"/>
</dbReference>
<dbReference type="AlphaFoldDB" id="A0A2H1FF04"/>